<evidence type="ECO:0000259" key="3">
    <source>
        <dbReference type="Pfam" id="PF20772"/>
    </source>
</evidence>
<evidence type="ECO:0000256" key="1">
    <source>
        <dbReference type="ARBA" id="ARBA00008724"/>
    </source>
</evidence>
<evidence type="ECO:0000259" key="2">
    <source>
        <dbReference type="Pfam" id="PF01709"/>
    </source>
</evidence>
<dbReference type="InterPro" id="IPR048300">
    <property type="entry name" value="TACO1_YebC-like_2nd/3rd_dom"/>
</dbReference>
<accession>A0A914ZCD9</accession>
<evidence type="ECO:0000313" key="5">
    <source>
        <dbReference type="WBParaSite" id="PSU_v2.g7915.t1"/>
    </source>
</evidence>
<organism evidence="4 5">
    <name type="scientific">Panagrolaimus superbus</name>
    <dbReference type="NCBI Taxonomy" id="310955"/>
    <lineage>
        <taxon>Eukaryota</taxon>
        <taxon>Metazoa</taxon>
        <taxon>Ecdysozoa</taxon>
        <taxon>Nematoda</taxon>
        <taxon>Chromadorea</taxon>
        <taxon>Rhabditida</taxon>
        <taxon>Tylenchina</taxon>
        <taxon>Panagrolaimomorpha</taxon>
        <taxon>Panagrolaimoidea</taxon>
        <taxon>Panagrolaimidae</taxon>
        <taxon>Panagrolaimus</taxon>
    </lineage>
</organism>
<dbReference type="GO" id="GO:0005739">
    <property type="term" value="C:mitochondrion"/>
    <property type="evidence" value="ECO:0007669"/>
    <property type="project" value="TreeGrafter"/>
</dbReference>
<dbReference type="InterPro" id="IPR017856">
    <property type="entry name" value="Integrase-like_N"/>
</dbReference>
<dbReference type="SUPFAM" id="SSF75625">
    <property type="entry name" value="YebC-like"/>
    <property type="match status" value="1"/>
</dbReference>
<dbReference type="InterPro" id="IPR049083">
    <property type="entry name" value="TACO1_YebC_N"/>
</dbReference>
<protein>
    <submittedName>
        <fullName evidence="5">Uncharacterized protein</fullName>
    </submittedName>
</protein>
<dbReference type="WBParaSite" id="PSU_v2.g7915.t1">
    <property type="protein sequence ID" value="PSU_v2.g7915.t1"/>
    <property type="gene ID" value="PSU_v2.g7915"/>
</dbReference>
<dbReference type="InterPro" id="IPR026564">
    <property type="entry name" value="Transcrip_reg_TACO1-like_dom3"/>
</dbReference>
<feature type="domain" description="TACO1/YebC-like N-terminal" evidence="3">
    <location>
        <begin position="25"/>
        <end position="93"/>
    </location>
</feature>
<sequence>MFGRLAGVVTRRQFSYTAETLKGHSKWQNIKDTKGKNDQARSQRTNAILKKVKVATQSGGFDLKLNRKLADLQQEFRAAGLSLDTFNGYLTKLKNKPEVTFYFDMIGPSGSFFIIEAEGENKNKIQSYITKALKKIGHFRFAPDSLMNRFEEKGIIRIDGKSAEGKEIKVEDVEELAIELDCEEVVKVDEEDGPKLEFTTEIGNLNNVENALTQQGYNVELAESQLIPLHAVSISDAEATIVGQFYDQLQEIEEIKQIFDNVESSAPQQAAATA</sequence>
<evidence type="ECO:0000313" key="4">
    <source>
        <dbReference type="Proteomes" id="UP000887577"/>
    </source>
</evidence>
<dbReference type="PANTHER" id="PTHR12532">
    <property type="entry name" value="TRANSLATIONAL ACTIVATOR OF CYTOCHROME C OXIDASE 1"/>
    <property type="match status" value="1"/>
</dbReference>
<dbReference type="Gene3D" id="1.10.10.200">
    <property type="match status" value="1"/>
</dbReference>
<dbReference type="AlphaFoldDB" id="A0A914ZCD9"/>
<dbReference type="InterPro" id="IPR029072">
    <property type="entry name" value="YebC-like"/>
</dbReference>
<proteinExistence type="inferred from homology"/>
<dbReference type="Proteomes" id="UP000887577">
    <property type="component" value="Unplaced"/>
</dbReference>
<dbReference type="Gene3D" id="3.30.70.980">
    <property type="match status" value="2"/>
</dbReference>
<dbReference type="Pfam" id="PF20772">
    <property type="entry name" value="TACO1_YebC_N"/>
    <property type="match status" value="1"/>
</dbReference>
<dbReference type="Pfam" id="PF01709">
    <property type="entry name" value="Transcrip_reg"/>
    <property type="match status" value="1"/>
</dbReference>
<name>A0A914ZCD9_9BILA</name>
<comment type="similarity">
    <text evidence="1">Belongs to the TACO1 family.</text>
</comment>
<keyword evidence="4" id="KW-1185">Reference proteome</keyword>
<dbReference type="InterPro" id="IPR002876">
    <property type="entry name" value="Transcrip_reg_TACO1-like"/>
</dbReference>
<feature type="domain" description="TACO1/YebC-like second and third" evidence="2">
    <location>
        <begin position="102"/>
        <end position="262"/>
    </location>
</feature>
<dbReference type="PANTHER" id="PTHR12532:SF0">
    <property type="entry name" value="TRANSLATIONAL ACTIVATOR OF CYTOCHROME C OXIDASE 1"/>
    <property type="match status" value="1"/>
</dbReference>
<reference evidence="5" key="1">
    <citation type="submission" date="2022-11" db="UniProtKB">
        <authorList>
            <consortium name="WormBaseParasite"/>
        </authorList>
    </citation>
    <scope>IDENTIFICATION</scope>
</reference>